<feature type="transmembrane region" description="Helical" evidence="1">
    <location>
        <begin position="131"/>
        <end position="148"/>
    </location>
</feature>
<accession>W9XHN7</accession>
<dbReference type="Proteomes" id="UP000019478">
    <property type="component" value="Unassembled WGS sequence"/>
</dbReference>
<evidence type="ECO:0000313" key="2">
    <source>
        <dbReference type="EMBL" id="EXJ80037.1"/>
    </source>
</evidence>
<sequence>MPKLSPTLTNGISVSTRAKSNITTLDCDLINDTTVDEANRRDIDKEIQSPLFRNILKWAAPLLAFFFTLANGWYRPPQEPDIFWPVTNLVAAAAILPFHDQSFSDILGNVVKSVAVAANVLHYRATVGNTSRPVIGLVITIVVFFLLYSRRSNLIGDGPEDKGLRVVAPWICAPIAIVTVSELFKLLQWRIVICSAMVRSIYNAMAASSLIHLPVVKPISTETCIVLTLNTSKTSDLSIYLKSVVSLTFEVPQSPPELRSILRLADYTLKSIDNTLRFPKLRD</sequence>
<dbReference type="EMBL" id="AMGY01000007">
    <property type="protein sequence ID" value="EXJ80037.1"/>
    <property type="molecule type" value="Genomic_DNA"/>
</dbReference>
<comment type="caution">
    <text evidence="2">The sequence shown here is derived from an EMBL/GenBank/DDBJ whole genome shotgun (WGS) entry which is preliminary data.</text>
</comment>
<reference evidence="2 3" key="1">
    <citation type="submission" date="2013-03" db="EMBL/GenBank/DDBJ databases">
        <title>The Genome Sequence of Capronia epimyces CBS 606.96.</title>
        <authorList>
            <consortium name="The Broad Institute Genomics Platform"/>
            <person name="Cuomo C."/>
            <person name="de Hoog S."/>
            <person name="Gorbushina A."/>
            <person name="Walker B."/>
            <person name="Young S.K."/>
            <person name="Zeng Q."/>
            <person name="Gargeya S."/>
            <person name="Fitzgerald M."/>
            <person name="Haas B."/>
            <person name="Abouelleil A."/>
            <person name="Allen A.W."/>
            <person name="Alvarado L."/>
            <person name="Arachchi H.M."/>
            <person name="Berlin A.M."/>
            <person name="Chapman S.B."/>
            <person name="Gainer-Dewar J."/>
            <person name="Goldberg J."/>
            <person name="Griggs A."/>
            <person name="Gujja S."/>
            <person name="Hansen M."/>
            <person name="Howarth C."/>
            <person name="Imamovic A."/>
            <person name="Ireland A."/>
            <person name="Larimer J."/>
            <person name="McCowan C."/>
            <person name="Murphy C."/>
            <person name="Pearson M."/>
            <person name="Poon T.W."/>
            <person name="Priest M."/>
            <person name="Roberts A."/>
            <person name="Saif S."/>
            <person name="Shea T."/>
            <person name="Sisk P."/>
            <person name="Sykes S."/>
            <person name="Wortman J."/>
            <person name="Nusbaum C."/>
            <person name="Birren B."/>
        </authorList>
    </citation>
    <scope>NUCLEOTIDE SEQUENCE [LARGE SCALE GENOMIC DNA]</scope>
    <source>
        <strain evidence="2 3">CBS 606.96</strain>
    </source>
</reference>
<evidence type="ECO:0000313" key="3">
    <source>
        <dbReference type="Proteomes" id="UP000019478"/>
    </source>
</evidence>
<gene>
    <name evidence="2" type="ORF">A1O3_08323</name>
</gene>
<keyword evidence="3" id="KW-1185">Reference proteome</keyword>
<evidence type="ECO:0000256" key="1">
    <source>
        <dbReference type="SAM" id="Phobius"/>
    </source>
</evidence>
<keyword evidence="1" id="KW-0472">Membrane</keyword>
<proteinExistence type="predicted"/>
<dbReference type="HOGENOM" id="CLU_983525_0_0_1"/>
<keyword evidence="1" id="KW-1133">Transmembrane helix</keyword>
<dbReference type="AlphaFoldDB" id="W9XHN7"/>
<keyword evidence="1" id="KW-0812">Transmembrane</keyword>
<dbReference type="RefSeq" id="XP_007736611.1">
    <property type="nucleotide sequence ID" value="XM_007738421.1"/>
</dbReference>
<name>W9XHN7_9EURO</name>
<dbReference type="GeneID" id="19172411"/>
<protein>
    <submittedName>
        <fullName evidence="2">Uncharacterized protein</fullName>
    </submittedName>
</protein>
<organism evidence="2 3">
    <name type="scientific">Capronia epimyces CBS 606.96</name>
    <dbReference type="NCBI Taxonomy" id="1182542"/>
    <lineage>
        <taxon>Eukaryota</taxon>
        <taxon>Fungi</taxon>
        <taxon>Dikarya</taxon>
        <taxon>Ascomycota</taxon>
        <taxon>Pezizomycotina</taxon>
        <taxon>Eurotiomycetes</taxon>
        <taxon>Chaetothyriomycetidae</taxon>
        <taxon>Chaetothyriales</taxon>
        <taxon>Herpotrichiellaceae</taxon>
        <taxon>Capronia</taxon>
    </lineage>
</organism>